<keyword evidence="2" id="KW-1185">Reference proteome</keyword>
<proteinExistence type="predicted"/>
<dbReference type="AlphaFoldDB" id="A0A2P5D6X0"/>
<dbReference type="EMBL" id="JXTB01000058">
    <property type="protein sequence ID" value="PON69047.1"/>
    <property type="molecule type" value="Genomic_DNA"/>
</dbReference>
<accession>A0A2P5D6X0</accession>
<gene>
    <name evidence="1" type="ORF">PanWU01x14_090720</name>
</gene>
<protein>
    <submittedName>
        <fullName evidence="1">Uncharacterized protein</fullName>
    </submittedName>
</protein>
<evidence type="ECO:0000313" key="1">
    <source>
        <dbReference type="EMBL" id="PON69047.1"/>
    </source>
</evidence>
<evidence type="ECO:0000313" key="2">
    <source>
        <dbReference type="Proteomes" id="UP000237105"/>
    </source>
</evidence>
<name>A0A2P5D6X0_PARAD</name>
<comment type="caution">
    <text evidence="1">The sequence shown here is derived from an EMBL/GenBank/DDBJ whole genome shotgun (WGS) entry which is preliminary data.</text>
</comment>
<reference evidence="2" key="1">
    <citation type="submission" date="2016-06" db="EMBL/GenBank/DDBJ databases">
        <title>Parallel loss of symbiosis genes in relatives of nitrogen-fixing non-legume Parasponia.</title>
        <authorList>
            <person name="Van Velzen R."/>
            <person name="Holmer R."/>
            <person name="Bu F."/>
            <person name="Rutten L."/>
            <person name="Van Zeijl A."/>
            <person name="Liu W."/>
            <person name="Santuari L."/>
            <person name="Cao Q."/>
            <person name="Sharma T."/>
            <person name="Shen D."/>
            <person name="Roswanjaya Y."/>
            <person name="Wardhani T."/>
            <person name="Kalhor M.S."/>
            <person name="Jansen J."/>
            <person name="Van den Hoogen J."/>
            <person name="Gungor B."/>
            <person name="Hartog M."/>
            <person name="Hontelez J."/>
            <person name="Verver J."/>
            <person name="Yang W.-C."/>
            <person name="Schijlen E."/>
            <person name="Repin R."/>
            <person name="Schilthuizen M."/>
            <person name="Schranz E."/>
            <person name="Heidstra R."/>
            <person name="Miyata K."/>
            <person name="Fedorova E."/>
            <person name="Kohlen W."/>
            <person name="Bisseling T."/>
            <person name="Smit S."/>
            <person name="Geurts R."/>
        </authorList>
    </citation>
    <scope>NUCLEOTIDE SEQUENCE [LARGE SCALE GENOMIC DNA]</scope>
    <source>
        <strain evidence="2">cv. WU1-14</strain>
    </source>
</reference>
<dbReference type="Proteomes" id="UP000237105">
    <property type="component" value="Unassembled WGS sequence"/>
</dbReference>
<organism evidence="1 2">
    <name type="scientific">Parasponia andersonii</name>
    <name type="common">Sponia andersonii</name>
    <dbReference type="NCBI Taxonomy" id="3476"/>
    <lineage>
        <taxon>Eukaryota</taxon>
        <taxon>Viridiplantae</taxon>
        <taxon>Streptophyta</taxon>
        <taxon>Embryophyta</taxon>
        <taxon>Tracheophyta</taxon>
        <taxon>Spermatophyta</taxon>
        <taxon>Magnoliopsida</taxon>
        <taxon>eudicotyledons</taxon>
        <taxon>Gunneridae</taxon>
        <taxon>Pentapetalae</taxon>
        <taxon>rosids</taxon>
        <taxon>fabids</taxon>
        <taxon>Rosales</taxon>
        <taxon>Cannabaceae</taxon>
        <taxon>Parasponia</taxon>
    </lineage>
</organism>
<sequence>MDVGGARDQHATCLYGRARHMFESTPPARVIRLAEKRRRVAGHCARISNHCSTRGPINGGVISRSSSR</sequence>